<dbReference type="Proteomes" id="UP000265515">
    <property type="component" value="Unassembled WGS sequence"/>
</dbReference>
<comment type="caution">
    <text evidence="1">The sequence shown here is derived from an EMBL/GenBank/DDBJ whole genome shotgun (WGS) entry which is preliminary data.</text>
</comment>
<proteinExistence type="predicted"/>
<evidence type="ECO:0000313" key="2">
    <source>
        <dbReference type="Proteomes" id="UP000265515"/>
    </source>
</evidence>
<dbReference type="Gramene" id="GBG75353">
    <property type="protein sequence ID" value="GBG75353"/>
    <property type="gene ID" value="CBR_g19986"/>
</dbReference>
<accession>A0A388KZH4</accession>
<organism evidence="1 2">
    <name type="scientific">Chara braunii</name>
    <name type="common">Braun's stonewort</name>
    <dbReference type="NCBI Taxonomy" id="69332"/>
    <lineage>
        <taxon>Eukaryota</taxon>
        <taxon>Viridiplantae</taxon>
        <taxon>Streptophyta</taxon>
        <taxon>Charophyceae</taxon>
        <taxon>Charales</taxon>
        <taxon>Characeae</taxon>
        <taxon>Chara</taxon>
    </lineage>
</organism>
<sequence>MVGCRCLLLWMMSVGGLLRLLGTGGVVSAFLLAGRRVAEKELANGIVLYGALLVPDSFLSHGDDFLRLTILLKSLVDNVPCIGLDVGLGYVEADLRDVVVYVTKMHDDVPNVPTGAGDDIVDKIVQLLLLTVAAEHDGRMAGLVEWGAILDEPLSDRYYMHGEMRADM</sequence>
<dbReference type="AlphaFoldDB" id="A0A388KZH4"/>
<keyword evidence="2" id="KW-1185">Reference proteome</keyword>
<gene>
    <name evidence="1" type="ORF">CBR_g19986</name>
</gene>
<reference evidence="1 2" key="1">
    <citation type="journal article" date="2018" name="Cell">
        <title>The Chara Genome: Secondary Complexity and Implications for Plant Terrestrialization.</title>
        <authorList>
            <person name="Nishiyama T."/>
            <person name="Sakayama H."/>
            <person name="Vries J.D."/>
            <person name="Buschmann H."/>
            <person name="Saint-Marcoux D."/>
            <person name="Ullrich K.K."/>
            <person name="Haas F.B."/>
            <person name="Vanderstraeten L."/>
            <person name="Becker D."/>
            <person name="Lang D."/>
            <person name="Vosolsobe S."/>
            <person name="Rombauts S."/>
            <person name="Wilhelmsson P.K.I."/>
            <person name="Janitza P."/>
            <person name="Kern R."/>
            <person name="Heyl A."/>
            <person name="Rumpler F."/>
            <person name="Villalobos L.I.A.C."/>
            <person name="Clay J.M."/>
            <person name="Skokan R."/>
            <person name="Toyoda A."/>
            <person name="Suzuki Y."/>
            <person name="Kagoshima H."/>
            <person name="Schijlen E."/>
            <person name="Tajeshwar N."/>
            <person name="Catarino B."/>
            <person name="Hetherington A.J."/>
            <person name="Saltykova A."/>
            <person name="Bonnot C."/>
            <person name="Breuninger H."/>
            <person name="Symeonidi A."/>
            <person name="Radhakrishnan G.V."/>
            <person name="Van Nieuwerburgh F."/>
            <person name="Deforce D."/>
            <person name="Chang C."/>
            <person name="Karol K.G."/>
            <person name="Hedrich R."/>
            <person name="Ulvskov P."/>
            <person name="Glockner G."/>
            <person name="Delwiche C.F."/>
            <person name="Petrasek J."/>
            <person name="Van de Peer Y."/>
            <person name="Friml J."/>
            <person name="Beilby M."/>
            <person name="Dolan L."/>
            <person name="Kohara Y."/>
            <person name="Sugano S."/>
            <person name="Fujiyama A."/>
            <person name="Delaux P.-M."/>
            <person name="Quint M."/>
            <person name="TheiBen G."/>
            <person name="Hagemann M."/>
            <person name="Harholt J."/>
            <person name="Dunand C."/>
            <person name="Zachgo S."/>
            <person name="Langdale J."/>
            <person name="Maumus F."/>
            <person name="Straeten D.V.D."/>
            <person name="Gould S.B."/>
            <person name="Rensing S.A."/>
        </authorList>
    </citation>
    <scope>NUCLEOTIDE SEQUENCE [LARGE SCALE GENOMIC DNA]</scope>
    <source>
        <strain evidence="1 2">S276</strain>
    </source>
</reference>
<dbReference type="EMBL" id="BFEA01000223">
    <property type="protein sequence ID" value="GBG75353.1"/>
    <property type="molecule type" value="Genomic_DNA"/>
</dbReference>
<evidence type="ECO:0000313" key="1">
    <source>
        <dbReference type="EMBL" id="GBG75353.1"/>
    </source>
</evidence>
<protein>
    <submittedName>
        <fullName evidence="1">Uncharacterized protein</fullName>
    </submittedName>
</protein>
<name>A0A388KZH4_CHABU</name>